<evidence type="ECO:0000256" key="1">
    <source>
        <dbReference type="ARBA" id="ARBA00001968"/>
    </source>
</evidence>
<dbReference type="GO" id="GO:0046872">
    <property type="term" value="F:metal ion binding"/>
    <property type="evidence" value="ECO:0007669"/>
    <property type="project" value="UniProtKB-KW"/>
</dbReference>
<dbReference type="InterPro" id="IPR027806">
    <property type="entry name" value="HARBI1_dom"/>
</dbReference>
<evidence type="ECO:0000313" key="4">
    <source>
        <dbReference type="EMBL" id="AYV87068.1"/>
    </source>
</evidence>
<evidence type="ECO:0000256" key="2">
    <source>
        <dbReference type="ARBA" id="ARBA00022723"/>
    </source>
</evidence>
<keyword evidence="2" id="KW-0479">Metal-binding</keyword>
<comment type="cofactor">
    <cofactor evidence="1">
        <name>a divalent metal cation</name>
        <dbReference type="ChEBI" id="CHEBI:60240"/>
    </cofactor>
</comment>
<sequence>MSLDHPTGSHPSVDLSAPLRLDVSHEISSRANNAIHNGDSDIQNAYYNGWKHDTFVSNVLVFMPDGTIAFAVINHPGSHHDVTVARPLMDLLEYHTPPRFYILGDTAFQYQSNKLVTPYKRNQFSADAIIRARQLIQHQERTSARQTVEWGNGQLQASFPRLRVELRGSDWEYNGNLIQLCLHLFNLKVRRMNIFNQVSYVFNSRP</sequence>
<gene>
    <name evidence="4" type="ORF">Sylvanvirus22_7</name>
</gene>
<reference evidence="4" key="1">
    <citation type="submission" date="2018-10" db="EMBL/GenBank/DDBJ databases">
        <title>Hidden diversity of soil giant viruses.</title>
        <authorList>
            <person name="Schulz F."/>
            <person name="Alteio L."/>
            <person name="Goudeau D."/>
            <person name="Ryan E.M."/>
            <person name="Malmstrom R.R."/>
            <person name="Blanchard J."/>
            <person name="Woyke T."/>
        </authorList>
    </citation>
    <scope>NUCLEOTIDE SEQUENCE</scope>
    <source>
        <strain evidence="4">SYV1</strain>
    </source>
</reference>
<dbReference type="PANTHER" id="PTHR48471">
    <property type="entry name" value="DDE TNP4 DOMAIN-CONTAINING PROTEIN"/>
    <property type="match status" value="1"/>
</dbReference>
<protein>
    <recommendedName>
        <fullName evidence="3">DDE Tnp4 domain-containing protein</fullName>
    </recommendedName>
</protein>
<dbReference type="PANTHER" id="PTHR48471:SF1">
    <property type="entry name" value="DDE TNP4 DOMAIN-CONTAINING PROTEIN"/>
    <property type="match status" value="1"/>
</dbReference>
<feature type="domain" description="DDE Tnp4" evidence="3">
    <location>
        <begin position="41"/>
        <end position="186"/>
    </location>
</feature>
<name>A0A3G5AIU1_9VIRU</name>
<proteinExistence type="predicted"/>
<dbReference type="EMBL" id="MK072528">
    <property type="protein sequence ID" value="AYV87068.1"/>
    <property type="molecule type" value="Genomic_DNA"/>
</dbReference>
<accession>A0A3G5AIU1</accession>
<organism evidence="4">
    <name type="scientific">Sylvanvirus sp</name>
    <dbReference type="NCBI Taxonomy" id="2487774"/>
    <lineage>
        <taxon>Viruses</taxon>
    </lineage>
</organism>
<evidence type="ECO:0000259" key="3">
    <source>
        <dbReference type="Pfam" id="PF13359"/>
    </source>
</evidence>
<dbReference type="Pfam" id="PF13359">
    <property type="entry name" value="DDE_Tnp_4"/>
    <property type="match status" value="1"/>
</dbReference>